<accession>A0AAF0ICF4</accession>
<evidence type="ECO:0000313" key="2">
    <source>
        <dbReference type="EMBL" id="WEU40527.1"/>
    </source>
</evidence>
<reference evidence="2" key="1">
    <citation type="journal article" date="2017" name="Nature">
        <title>Asgard archaea illuminate the origin of eukaryotic cellular complexity.</title>
        <authorList>
            <person name="Zaremba-Niedzwiedzka K."/>
            <person name="Caceres E.F."/>
            <person name="Saw J.H."/>
            <person name="Backstrom D."/>
            <person name="Juzokaite L."/>
            <person name="Vancaester E."/>
            <person name="Seitz K.W."/>
            <person name="Anantharaman K."/>
            <person name="Starnawski P."/>
            <person name="Kjeldsen K.U."/>
            <person name="Scott M.B."/>
            <person name="Nunoura T."/>
            <person name="Banfield J.F."/>
            <person name="Schramm A."/>
            <person name="Baker B.J."/>
            <person name="Spang A."/>
            <person name="Ettema T.J.G."/>
        </authorList>
    </citation>
    <scope>NUCLEOTIDE SEQUENCE</scope>
    <source>
        <strain evidence="2">LCB_4</strain>
    </source>
</reference>
<dbReference type="KEGG" id="oyw:OdinLCB4_000950"/>
<dbReference type="EMBL" id="CP091871">
    <property type="protein sequence ID" value="WEU40527.1"/>
    <property type="molecule type" value="Genomic_DNA"/>
</dbReference>
<dbReference type="AlphaFoldDB" id="A0AAF0ICF4"/>
<sequence>MEITVIVPVYNEEHNITNIANLLVKRLTELNYSPEEWEILFVDDGSTDNTPNRLRELSLKNPSVKYIRNPHKGKGNAIKTGLIHAKGEIIGIIDGDLEVRLAEPQKLYEYIQKLKNGTDIIIGSKAHPKTRGKISTYRRFLSIAFNKLARLLTGVKLKDTQSGLKILKKQVVNKILPLLETEGFTIDIELLSIAHILKYKIEEIPIKINLNNHFKTSEIIKMLMELLKITYKLKITREYLKQINYNLKSY</sequence>
<dbReference type="Gene3D" id="3.90.550.10">
    <property type="entry name" value="Spore Coat Polysaccharide Biosynthesis Protein SpsA, Chain A"/>
    <property type="match status" value="1"/>
</dbReference>
<dbReference type="GO" id="GO:0006487">
    <property type="term" value="P:protein N-linked glycosylation"/>
    <property type="evidence" value="ECO:0007669"/>
    <property type="project" value="TreeGrafter"/>
</dbReference>
<gene>
    <name evidence="2" type="ORF">OdinLCB4_000950</name>
</gene>
<dbReference type="Proteomes" id="UP000186851">
    <property type="component" value="Chromosome"/>
</dbReference>
<organism evidence="2 3">
    <name type="scientific">Odinarchaeota yellowstonii (strain LCB_4)</name>
    <dbReference type="NCBI Taxonomy" id="1841599"/>
    <lineage>
        <taxon>Archaea</taxon>
        <taxon>Promethearchaeati</taxon>
        <taxon>Candidatus Odinarchaeota</taxon>
        <taxon>Candidatus Odinarchaeia</taxon>
        <taxon>Candidatus Odinarchaeales</taxon>
        <taxon>Candidatus Odinarchaeaceae</taxon>
        <taxon>Candidatus Odinarchaeum</taxon>
    </lineage>
</organism>
<dbReference type="PANTHER" id="PTHR10859">
    <property type="entry name" value="GLYCOSYL TRANSFERASE"/>
    <property type="match status" value="1"/>
</dbReference>
<reference evidence="2" key="2">
    <citation type="journal article" date="2022" name="Nat. Microbiol.">
        <title>A closed Candidatus Odinarchaeum chromosome exposes Asgard archaeal viruses.</title>
        <authorList>
            <person name="Tamarit D."/>
            <person name="Caceres E.F."/>
            <person name="Krupovic M."/>
            <person name="Nijland R."/>
            <person name="Eme L."/>
            <person name="Robinson N.P."/>
            <person name="Ettema T.J.G."/>
        </authorList>
    </citation>
    <scope>NUCLEOTIDE SEQUENCE</scope>
    <source>
        <strain evidence="2">LCB_4</strain>
    </source>
</reference>
<feature type="domain" description="Glycosyltransferase 2-like" evidence="1">
    <location>
        <begin position="4"/>
        <end position="175"/>
    </location>
</feature>
<dbReference type="InterPro" id="IPR029044">
    <property type="entry name" value="Nucleotide-diphossugar_trans"/>
</dbReference>
<evidence type="ECO:0000259" key="1">
    <source>
        <dbReference type="Pfam" id="PF00535"/>
    </source>
</evidence>
<evidence type="ECO:0000313" key="3">
    <source>
        <dbReference type="Proteomes" id="UP000186851"/>
    </source>
</evidence>
<protein>
    <submittedName>
        <fullName evidence="2">Glycosyltransferase family 2 protein</fullName>
    </submittedName>
</protein>
<dbReference type="SUPFAM" id="SSF53448">
    <property type="entry name" value="Nucleotide-diphospho-sugar transferases"/>
    <property type="match status" value="1"/>
</dbReference>
<dbReference type="PANTHER" id="PTHR10859:SF91">
    <property type="entry name" value="DOLICHYL-PHOSPHATE BETA-GLUCOSYLTRANSFERASE"/>
    <property type="match status" value="1"/>
</dbReference>
<proteinExistence type="predicted"/>
<dbReference type="CDD" id="cd04179">
    <property type="entry name" value="DPM_DPG-synthase_like"/>
    <property type="match status" value="1"/>
</dbReference>
<name>A0AAF0ICF4_ODILC</name>
<dbReference type="Pfam" id="PF00535">
    <property type="entry name" value="Glycos_transf_2"/>
    <property type="match status" value="1"/>
</dbReference>
<dbReference type="InterPro" id="IPR001173">
    <property type="entry name" value="Glyco_trans_2-like"/>
</dbReference>